<dbReference type="Gene3D" id="2.170.150.80">
    <property type="entry name" value="NAC domain"/>
    <property type="match status" value="1"/>
</dbReference>
<name>A0ABD3JLR9_EUCGL</name>
<gene>
    <name evidence="7" type="ORF">ACJRO7_030210</name>
</gene>
<comment type="caution">
    <text evidence="7">The sequence shown here is derived from an EMBL/GenBank/DDBJ whole genome shotgun (WGS) entry which is preliminary data.</text>
</comment>
<organism evidence="7 8">
    <name type="scientific">Eucalyptus globulus</name>
    <name type="common">Tasmanian blue gum</name>
    <dbReference type="NCBI Taxonomy" id="34317"/>
    <lineage>
        <taxon>Eukaryota</taxon>
        <taxon>Viridiplantae</taxon>
        <taxon>Streptophyta</taxon>
        <taxon>Embryophyta</taxon>
        <taxon>Tracheophyta</taxon>
        <taxon>Spermatophyta</taxon>
        <taxon>Magnoliopsida</taxon>
        <taxon>eudicotyledons</taxon>
        <taxon>Gunneridae</taxon>
        <taxon>Pentapetalae</taxon>
        <taxon>rosids</taxon>
        <taxon>malvids</taxon>
        <taxon>Myrtales</taxon>
        <taxon>Myrtaceae</taxon>
        <taxon>Myrtoideae</taxon>
        <taxon>Eucalypteae</taxon>
        <taxon>Eucalyptus</taxon>
    </lineage>
</organism>
<dbReference type="InterPro" id="IPR003441">
    <property type="entry name" value="NAC-dom"/>
</dbReference>
<evidence type="ECO:0000259" key="6">
    <source>
        <dbReference type="PROSITE" id="PS51005"/>
    </source>
</evidence>
<keyword evidence="2" id="KW-0805">Transcription regulation</keyword>
<reference evidence="7 8" key="1">
    <citation type="submission" date="2024-11" db="EMBL/GenBank/DDBJ databases">
        <title>Chromosome-level genome assembly of Eucalyptus globulus Labill. provides insights into its genome evolution.</title>
        <authorList>
            <person name="Li X."/>
        </authorList>
    </citation>
    <scope>NUCLEOTIDE SEQUENCE [LARGE SCALE GENOMIC DNA]</scope>
    <source>
        <strain evidence="7">CL2024</strain>
        <tissue evidence="7">Fresh tender leaves</tissue>
    </source>
</reference>
<keyword evidence="5" id="KW-0539">Nucleus</keyword>
<dbReference type="SUPFAM" id="SSF101941">
    <property type="entry name" value="NAC domain"/>
    <property type="match status" value="1"/>
</dbReference>
<dbReference type="GO" id="GO:0005634">
    <property type="term" value="C:nucleus"/>
    <property type="evidence" value="ECO:0007669"/>
    <property type="project" value="UniProtKB-SubCell"/>
</dbReference>
<proteinExistence type="predicted"/>
<dbReference type="Pfam" id="PF02365">
    <property type="entry name" value="NAM"/>
    <property type="match status" value="1"/>
</dbReference>
<evidence type="ECO:0000256" key="1">
    <source>
        <dbReference type="ARBA" id="ARBA00004123"/>
    </source>
</evidence>
<dbReference type="AlphaFoldDB" id="A0ABD3JLR9"/>
<accession>A0ABD3JLR9</accession>
<evidence type="ECO:0000256" key="2">
    <source>
        <dbReference type="ARBA" id="ARBA00023015"/>
    </source>
</evidence>
<keyword evidence="8" id="KW-1185">Reference proteome</keyword>
<evidence type="ECO:0000313" key="7">
    <source>
        <dbReference type="EMBL" id="KAL3725156.1"/>
    </source>
</evidence>
<feature type="domain" description="NAC" evidence="6">
    <location>
        <begin position="4"/>
        <end position="157"/>
    </location>
</feature>
<comment type="subcellular location">
    <subcellularLocation>
        <location evidence="1">Nucleus</location>
    </subcellularLocation>
</comment>
<evidence type="ECO:0000313" key="8">
    <source>
        <dbReference type="Proteomes" id="UP001634007"/>
    </source>
</evidence>
<keyword evidence="3" id="KW-0238">DNA-binding</keyword>
<dbReference type="PANTHER" id="PTHR31989">
    <property type="entry name" value="NAC DOMAIN-CONTAINING PROTEIN 82-RELATED"/>
    <property type="match status" value="1"/>
</dbReference>
<protein>
    <recommendedName>
        <fullName evidence="6">NAC domain-containing protein</fullName>
    </recommendedName>
</protein>
<dbReference type="Proteomes" id="UP001634007">
    <property type="component" value="Unassembled WGS sequence"/>
</dbReference>
<dbReference type="InterPro" id="IPR036093">
    <property type="entry name" value="NAC_dom_sf"/>
</dbReference>
<dbReference type="PROSITE" id="PS51005">
    <property type="entry name" value="NAC"/>
    <property type="match status" value="1"/>
</dbReference>
<evidence type="ECO:0000256" key="3">
    <source>
        <dbReference type="ARBA" id="ARBA00023125"/>
    </source>
</evidence>
<dbReference type="GO" id="GO:0003677">
    <property type="term" value="F:DNA binding"/>
    <property type="evidence" value="ECO:0007669"/>
    <property type="project" value="UniProtKB-KW"/>
</dbReference>
<evidence type="ECO:0000256" key="4">
    <source>
        <dbReference type="ARBA" id="ARBA00023163"/>
    </source>
</evidence>
<evidence type="ECO:0000256" key="5">
    <source>
        <dbReference type="ARBA" id="ARBA00023242"/>
    </source>
</evidence>
<sequence length="242" mass="28106">MDQFPLGFRFHPTEEELVNHYLMGKVQRYTDSWVIPELEDFYAWDPWDLPRLYPGILNVPSDGWDWFFICPSPYVAQNSEHVKRKTRSGHWKITCRRDDIKDRDTKVLIGTKRILVFYKGCTKTGWVMHEYHLNPERLSGYSSTFQIPYILCRLKRKPSESLDTFPSFGGVSSVTDNTPVASQYGSTEDADQEPSFQATMEALPPFQTLDNNLPNYDLYTSFNPQHYVYGDGQGNDFWSVGT</sequence>
<dbReference type="EMBL" id="JBJKBG010000008">
    <property type="protein sequence ID" value="KAL3725156.1"/>
    <property type="molecule type" value="Genomic_DNA"/>
</dbReference>
<keyword evidence="4" id="KW-0804">Transcription</keyword>